<dbReference type="RefSeq" id="WP_216147160.1">
    <property type="nucleotide sequence ID" value="NZ_JAHLDV010000010.1"/>
</dbReference>
<evidence type="ECO:0000256" key="1">
    <source>
        <dbReference type="SAM" id="Coils"/>
    </source>
</evidence>
<evidence type="ECO:0000313" key="2">
    <source>
        <dbReference type="EMBL" id="MBU3159521.1"/>
    </source>
</evidence>
<reference evidence="2 3" key="1">
    <citation type="submission" date="2021-06" db="EMBL/GenBank/DDBJ databases">
        <title>Clostridia strains as spoilage organisms.</title>
        <authorList>
            <person name="Wambui J."/>
            <person name="Stephan R."/>
            <person name="Stevens M.J.A."/>
        </authorList>
    </citation>
    <scope>NUCLEOTIDE SEQUENCE [LARGE SCALE GENOMIC DNA]</scope>
    <source>
        <strain evidence="2 3">DSM 14204</strain>
    </source>
</reference>
<comment type="caution">
    <text evidence="2">The sequence shown here is derived from an EMBL/GenBank/DDBJ whole genome shotgun (WGS) entry which is preliminary data.</text>
</comment>
<evidence type="ECO:0000313" key="3">
    <source>
        <dbReference type="Proteomes" id="UP000776252"/>
    </source>
</evidence>
<accession>A0ABS6BRH7</accession>
<gene>
    <name evidence="2" type="ORF">KPL37_07095</name>
</gene>
<dbReference type="EMBL" id="JAHLDV010000010">
    <property type="protein sequence ID" value="MBU3159521.1"/>
    <property type="molecule type" value="Genomic_DNA"/>
</dbReference>
<proteinExistence type="predicted"/>
<organism evidence="2 3">
    <name type="scientific">Clostridium frigoris</name>
    <dbReference type="NCBI Taxonomy" id="205327"/>
    <lineage>
        <taxon>Bacteria</taxon>
        <taxon>Bacillati</taxon>
        <taxon>Bacillota</taxon>
        <taxon>Clostridia</taxon>
        <taxon>Eubacteriales</taxon>
        <taxon>Clostridiaceae</taxon>
        <taxon>Clostridium</taxon>
    </lineage>
</organism>
<protein>
    <submittedName>
        <fullName evidence="2">RloB family protein</fullName>
    </submittedName>
</protein>
<dbReference type="InterPro" id="IPR025591">
    <property type="entry name" value="RloB"/>
</dbReference>
<feature type="coiled-coil region" evidence="1">
    <location>
        <begin position="109"/>
        <end position="136"/>
    </location>
</feature>
<keyword evidence="1" id="KW-0175">Coiled coil</keyword>
<sequence>MGVKRNIGELSRDKRRKRRVKPTILIISEGKDTEVNYFKEFNLKYVNVDIKVADKNSAGKNKSRKTDPSHLVDKAIDYMDHKYDITCDDGDSVWCLIDVDLNYKNPDTINQRVEEIEKAYKKAKNYEKQRKKVINLGISNPCFEIWYLLHYIYTTANLKNYNAVKNKLVKETPLKDYEKNKCINSLLHDKTAEAIKNSVKLKAHYESLGKILMDFKKSSSLLNVKDIIESNPYTNVWELVEYIEQLNLMQP</sequence>
<name>A0ABS6BRH7_9CLOT</name>
<keyword evidence="3" id="KW-1185">Reference proteome</keyword>
<dbReference type="Pfam" id="PF13707">
    <property type="entry name" value="RloB"/>
    <property type="match status" value="1"/>
</dbReference>
<dbReference type="Proteomes" id="UP000776252">
    <property type="component" value="Unassembled WGS sequence"/>
</dbReference>